<dbReference type="EMBL" id="JAHRIP010080995">
    <property type="protein sequence ID" value="MEQ2312923.1"/>
    <property type="molecule type" value="Genomic_DNA"/>
</dbReference>
<evidence type="ECO:0000256" key="1">
    <source>
        <dbReference type="SAM" id="MobiDB-lite"/>
    </source>
</evidence>
<dbReference type="Proteomes" id="UP001469553">
    <property type="component" value="Unassembled WGS sequence"/>
</dbReference>
<proteinExistence type="predicted"/>
<comment type="caution">
    <text evidence="2">The sequence shown here is derived from an EMBL/GenBank/DDBJ whole genome shotgun (WGS) entry which is preliminary data.</text>
</comment>
<reference evidence="2 3" key="1">
    <citation type="submission" date="2021-06" db="EMBL/GenBank/DDBJ databases">
        <authorList>
            <person name="Palmer J.M."/>
        </authorList>
    </citation>
    <scope>NUCLEOTIDE SEQUENCE [LARGE SCALE GENOMIC DNA]</scope>
    <source>
        <strain evidence="2 3">AS_MEX2019</strain>
        <tissue evidence="2">Muscle</tissue>
    </source>
</reference>
<keyword evidence="3" id="KW-1185">Reference proteome</keyword>
<sequence length="106" mass="12148">MNWEYPGPEPDPGQDTELHSRKVNHDCNNQVIHNKDRNDQDIAGNNKQQSASHFYRSFHIGSWGSWCLSPAVYGPEAGYTLNRSPVHRRATHKQPCTHSFTHLRAI</sequence>
<accession>A0ABV1A2Z9</accession>
<organism evidence="2 3">
    <name type="scientific">Ameca splendens</name>
    <dbReference type="NCBI Taxonomy" id="208324"/>
    <lineage>
        <taxon>Eukaryota</taxon>
        <taxon>Metazoa</taxon>
        <taxon>Chordata</taxon>
        <taxon>Craniata</taxon>
        <taxon>Vertebrata</taxon>
        <taxon>Euteleostomi</taxon>
        <taxon>Actinopterygii</taxon>
        <taxon>Neopterygii</taxon>
        <taxon>Teleostei</taxon>
        <taxon>Neoteleostei</taxon>
        <taxon>Acanthomorphata</taxon>
        <taxon>Ovalentaria</taxon>
        <taxon>Atherinomorphae</taxon>
        <taxon>Cyprinodontiformes</taxon>
        <taxon>Goodeidae</taxon>
        <taxon>Ameca</taxon>
    </lineage>
</organism>
<name>A0ABV1A2Z9_9TELE</name>
<protein>
    <submittedName>
        <fullName evidence="2">Uncharacterized protein</fullName>
    </submittedName>
</protein>
<evidence type="ECO:0000313" key="2">
    <source>
        <dbReference type="EMBL" id="MEQ2312923.1"/>
    </source>
</evidence>
<gene>
    <name evidence="2" type="ORF">AMECASPLE_036411</name>
</gene>
<evidence type="ECO:0000313" key="3">
    <source>
        <dbReference type="Proteomes" id="UP001469553"/>
    </source>
</evidence>
<feature type="region of interest" description="Disordered" evidence="1">
    <location>
        <begin position="1"/>
        <end position="24"/>
    </location>
</feature>